<feature type="domain" description="Tyr recombinase" evidence="4">
    <location>
        <begin position="244"/>
        <end position="441"/>
    </location>
</feature>
<dbReference type="EMBL" id="JAXCLA010000009">
    <property type="protein sequence ID" value="MDY0747956.1"/>
    <property type="molecule type" value="Genomic_DNA"/>
</dbReference>
<dbReference type="PANTHER" id="PTHR30629">
    <property type="entry name" value="PROPHAGE INTEGRASE"/>
    <property type="match status" value="1"/>
</dbReference>
<dbReference type="InterPro" id="IPR025166">
    <property type="entry name" value="Integrase_DNA_bind_dom"/>
</dbReference>
<dbReference type="Pfam" id="PF00589">
    <property type="entry name" value="Phage_integrase"/>
    <property type="match status" value="1"/>
</dbReference>
<comment type="caution">
    <text evidence="5">The sequence shown here is derived from an EMBL/GenBank/DDBJ whole genome shotgun (WGS) entry which is preliminary data.</text>
</comment>
<gene>
    <name evidence="5" type="ORF">SNE35_25870</name>
</gene>
<dbReference type="InterPro" id="IPR013762">
    <property type="entry name" value="Integrase-like_cat_sf"/>
</dbReference>
<evidence type="ECO:0000256" key="2">
    <source>
        <dbReference type="ARBA" id="ARBA00022908"/>
    </source>
</evidence>
<evidence type="ECO:0000256" key="3">
    <source>
        <dbReference type="ARBA" id="ARBA00023172"/>
    </source>
</evidence>
<dbReference type="Gene3D" id="3.30.160.390">
    <property type="entry name" value="Integrase, DNA-binding domain"/>
    <property type="match status" value="1"/>
</dbReference>
<dbReference type="PROSITE" id="PS51898">
    <property type="entry name" value="TYR_RECOMBINASE"/>
    <property type="match status" value="1"/>
</dbReference>
<dbReference type="Pfam" id="PF13356">
    <property type="entry name" value="Arm-DNA-bind_3"/>
    <property type="match status" value="1"/>
</dbReference>
<evidence type="ECO:0000259" key="4">
    <source>
        <dbReference type="PROSITE" id="PS51898"/>
    </source>
</evidence>
<dbReference type="Gene3D" id="1.10.443.10">
    <property type="entry name" value="Intergrase catalytic core"/>
    <property type="match status" value="1"/>
</dbReference>
<comment type="similarity">
    <text evidence="1">Belongs to the 'phage' integrase family.</text>
</comment>
<dbReference type="InterPro" id="IPR011010">
    <property type="entry name" value="DNA_brk_join_enz"/>
</dbReference>
<dbReference type="RefSeq" id="WP_320425925.1">
    <property type="nucleotide sequence ID" value="NZ_JAXCLA010000009.1"/>
</dbReference>
<dbReference type="InterPro" id="IPR038488">
    <property type="entry name" value="Integrase_DNA-bd_sf"/>
</dbReference>
<name>A0ABU5DNS2_9BURK</name>
<protein>
    <submittedName>
        <fullName evidence="5">Integrase family protein</fullName>
    </submittedName>
</protein>
<accession>A0ABU5DNS2</accession>
<keyword evidence="2" id="KW-0229">DNA integration</keyword>
<dbReference type="InterPro" id="IPR002104">
    <property type="entry name" value="Integrase_catalytic"/>
</dbReference>
<sequence length="479" mass="54364">MATMKTERAETRAEKLTKTFVAALACPESGDFTVYDAEQPGLALRLSPGSKTWIVRRKLRGQSFRHVLGRFPEMTLERARKEAKIAIGAFEQGKHPTLEREARKAATNKEWLATRFTVGEMWTEYRKQPRDAKPFSANTMRDFKRVENWMKTDPLWSTPIATLSEVEALAAFKRAGAAAAKSPRAKNGGKTTANLIFRNLRSATQYAIRHKRLASDSNIFSAALENNWHKPRARQRTLVTDKDSLRRWWSALESQRAKGHANAKNRASAILADYQALVLLWGGRRTETLQLRWDDIDFEAKTVRFAADITKARREHNFPLAPLAESILRRLQRLRDAWSPGSDWVFAATKAGTKTKEKTHIKEPVNAMREVADEAGVPFSTHDLRRTFSNLLSSSAGVGAEQIFVKLAMNHSVDDNVTAKHYMDKVEQLRPHYEALENVILEKVGVAVAKKIMVDADAYQRFLDFEANKAKPRRRPAQR</sequence>
<dbReference type="SUPFAM" id="SSF56349">
    <property type="entry name" value="DNA breaking-rejoining enzymes"/>
    <property type="match status" value="1"/>
</dbReference>
<evidence type="ECO:0000313" key="6">
    <source>
        <dbReference type="Proteomes" id="UP001285263"/>
    </source>
</evidence>
<dbReference type="Proteomes" id="UP001285263">
    <property type="component" value="Unassembled WGS sequence"/>
</dbReference>
<proteinExistence type="inferred from homology"/>
<organism evidence="5 6">
    <name type="scientific">Roseateles agri</name>
    <dbReference type="NCBI Taxonomy" id="3098619"/>
    <lineage>
        <taxon>Bacteria</taxon>
        <taxon>Pseudomonadati</taxon>
        <taxon>Pseudomonadota</taxon>
        <taxon>Betaproteobacteria</taxon>
        <taxon>Burkholderiales</taxon>
        <taxon>Sphaerotilaceae</taxon>
        <taxon>Roseateles</taxon>
    </lineage>
</organism>
<keyword evidence="3" id="KW-0233">DNA recombination</keyword>
<keyword evidence="6" id="KW-1185">Reference proteome</keyword>
<reference evidence="5 6" key="1">
    <citation type="submission" date="2023-11" db="EMBL/GenBank/DDBJ databases">
        <title>Paucibacter sp. nov., isolated from fresh soil in Korea.</title>
        <authorList>
            <person name="Le N.T.T."/>
        </authorList>
    </citation>
    <scope>NUCLEOTIDE SEQUENCE [LARGE SCALE GENOMIC DNA]</scope>
    <source>
        <strain evidence="5 6">R3-3</strain>
    </source>
</reference>
<evidence type="ECO:0000313" key="5">
    <source>
        <dbReference type="EMBL" id="MDY0747956.1"/>
    </source>
</evidence>
<evidence type="ECO:0000256" key="1">
    <source>
        <dbReference type="ARBA" id="ARBA00008857"/>
    </source>
</evidence>
<dbReference type="PANTHER" id="PTHR30629:SF2">
    <property type="entry name" value="PROPHAGE INTEGRASE INTS-RELATED"/>
    <property type="match status" value="1"/>
</dbReference>
<dbReference type="InterPro" id="IPR050808">
    <property type="entry name" value="Phage_Integrase"/>
</dbReference>